<evidence type="ECO:0000313" key="16">
    <source>
        <dbReference type="EMBL" id="GEO80643.1"/>
    </source>
</evidence>
<dbReference type="EC" id="3.6.1.13" evidence="3"/>
<proteinExistence type="inferred from homology"/>
<keyword evidence="17" id="KW-1185">Reference proteome</keyword>
<name>A0A512H5D4_9PROT</name>
<evidence type="ECO:0000256" key="3">
    <source>
        <dbReference type="ARBA" id="ARBA00012453"/>
    </source>
</evidence>
<evidence type="ECO:0000256" key="2">
    <source>
        <dbReference type="ARBA" id="ARBA00007482"/>
    </source>
</evidence>
<reference evidence="16 17" key="1">
    <citation type="submission" date="2019-07" db="EMBL/GenBank/DDBJ databases">
        <title>Whole genome shotgun sequence of Rhodospirillum oryzae NBRC 107573.</title>
        <authorList>
            <person name="Hosoyama A."/>
            <person name="Uohara A."/>
            <person name="Ohji S."/>
            <person name="Ichikawa N."/>
        </authorList>
    </citation>
    <scope>NUCLEOTIDE SEQUENCE [LARGE SCALE GENOMIC DNA]</scope>
    <source>
        <strain evidence="16 17">NBRC 107573</strain>
    </source>
</reference>
<evidence type="ECO:0000256" key="6">
    <source>
        <dbReference type="ARBA" id="ARBA00022801"/>
    </source>
</evidence>
<dbReference type="OrthoDB" id="5292471at2"/>
<comment type="catalytic activity">
    <reaction evidence="12">
        <text>ADP-D-ribose + H2O = D-ribose 5-phosphate + AMP + 2 H(+)</text>
        <dbReference type="Rhea" id="RHEA:10412"/>
        <dbReference type="ChEBI" id="CHEBI:15377"/>
        <dbReference type="ChEBI" id="CHEBI:15378"/>
        <dbReference type="ChEBI" id="CHEBI:57967"/>
        <dbReference type="ChEBI" id="CHEBI:78346"/>
        <dbReference type="ChEBI" id="CHEBI:456215"/>
        <dbReference type="EC" id="3.6.1.13"/>
    </reaction>
</comment>
<evidence type="ECO:0000256" key="12">
    <source>
        <dbReference type="ARBA" id="ARBA00049546"/>
    </source>
</evidence>
<evidence type="ECO:0000256" key="11">
    <source>
        <dbReference type="ARBA" id="ARBA00033056"/>
    </source>
</evidence>
<keyword evidence="5 13" id="KW-0479">Metal-binding</keyword>
<comment type="similarity">
    <text evidence="2">Belongs to the Nudix hydrolase family. NudF subfamily.</text>
</comment>
<evidence type="ECO:0000256" key="14">
    <source>
        <dbReference type="PIRSR" id="PIRSR604385-3"/>
    </source>
</evidence>
<dbReference type="Gene3D" id="3.90.79.10">
    <property type="entry name" value="Nucleoside Triphosphate Pyrophosphohydrolase"/>
    <property type="match status" value="1"/>
</dbReference>
<dbReference type="InterPro" id="IPR000086">
    <property type="entry name" value="NUDIX_hydrolase_dom"/>
</dbReference>
<evidence type="ECO:0000256" key="7">
    <source>
        <dbReference type="ARBA" id="ARBA00022842"/>
    </source>
</evidence>
<comment type="cofactor">
    <cofactor evidence="1 13">
        <name>Mg(2+)</name>
        <dbReference type="ChEBI" id="CHEBI:18420"/>
    </cofactor>
</comment>
<comment type="function">
    <text evidence="8">Acts on ADP-mannose and ADP-glucose as well as ADP-ribose. Prevents glycogen biosynthesis. The reaction catalyzed by this enzyme is a limiting step of the gluconeogenic process.</text>
</comment>
<dbReference type="RefSeq" id="WP_147162695.1">
    <property type="nucleotide sequence ID" value="NZ_BJZO01000013.1"/>
</dbReference>
<dbReference type="Pfam" id="PF00293">
    <property type="entry name" value="NUDIX"/>
    <property type="match status" value="1"/>
</dbReference>
<evidence type="ECO:0000259" key="15">
    <source>
        <dbReference type="PROSITE" id="PS51462"/>
    </source>
</evidence>
<feature type="short sequence motif" description="Nudix box" evidence="14">
    <location>
        <begin position="87"/>
        <end position="109"/>
    </location>
</feature>
<dbReference type="PANTHER" id="PTHR11839">
    <property type="entry name" value="UDP/ADP-SUGAR PYROPHOSPHATASE"/>
    <property type="match status" value="1"/>
</dbReference>
<dbReference type="Proteomes" id="UP000321567">
    <property type="component" value="Unassembled WGS sequence"/>
</dbReference>
<sequence>MPPSQVDLLTRETVFRGYLRVDALTLRHELFEGGMGPTVRREIIERGHAVAVLPYDPVADRVVLLEQFRPAVWSSGEPAWMIEVVAGIIDGDETPEEVARRECQEECGLLPTALEPIGRVFVSPGVLTETVTLYCGRVDSTGAGGIHGLIAEGEDIRVFTLGADEMRAWTEAGRFTNATALIAAQWFALHRDALRQRWGQER</sequence>
<dbReference type="GO" id="GO:0005829">
    <property type="term" value="C:cytosol"/>
    <property type="evidence" value="ECO:0007669"/>
    <property type="project" value="TreeGrafter"/>
</dbReference>
<feature type="binding site" evidence="13">
    <location>
        <position position="154"/>
    </location>
    <ligand>
        <name>Mg(2+)</name>
        <dbReference type="ChEBI" id="CHEBI:18420"/>
        <label>1</label>
    </ligand>
</feature>
<feature type="binding site" evidence="13">
    <location>
        <position position="102"/>
    </location>
    <ligand>
        <name>Mg(2+)</name>
        <dbReference type="ChEBI" id="CHEBI:18420"/>
        <label>1</label>
    </ligand>
</feature>
<organism evidence="16 17">
    <name type="scientific">Pararhodospirillum oryzae</name>
    <dbReference type="NCBI Taxonomy" id="478448"/>
    <lineage>
        <taxon>Bacteria</taxon>
        <taxon>Pseudomonadati</taxon>
        <taxon>Pseudomonadota</taxon>
        <taxon>Alphaproteobacteria</taxon>
        <taxon>Rhodospirillales</taxon>
        <taxon>Rhodospirillaceae</taxon>
        <taxon>Pararhodospirillum</taxon>
    </lineage>
</organism>
<evidence type="ECO:0000256" key="13">
    <source>
        <dbReference type="PIRSR" id="PIRSR604385-2"/>
    </source>
</evidence>
<keyword evidence="6" id="KW-0378">Hydrolase</keyword>
<dbReference type="GO" id="GO:0047631">
    <property type="term" value="F:ADP-ribose diphosphatase activity"/>
    <property type="evidence" value="ECO:0007669"/>
    <property type="project" value="UniProtKB-EC"/>
</dbReference>
<protein>
    <recommendedName>
        <fullName evidence="4">ADP-ribose pyrophosphatase</fullName>
        <ecNumber evidence="3">3.6.1.13</ecNumber>
    </recommendedName>
    <alternativeName>
        <fullName evidence="9">ADP-ribose diphosphatase</fullName>
    </alternativeName>
    <alternativeName>
        <fullName evidence="11">ADP-ribose phosphohydrolase</fullName>
    </alternativeName>
    <alternativeName>
        <fullName evidence="10">Adenosine diphosphoribose pyrophosphatase</fullName>
    </alternativeName>
</protein>
<dbReference type="GO" id="GO:0019693">
    <property type="term" value="P:ribose phosphate metabolic process"/>
    <property type="evidence" value="ECO:0007669"/>
    <property type="project" value="TreeGrafter"/>
</dbReference>
<dbReference type="PROSITE" id="PS51462">
    <property type="entry name" value="NUDIX"/>
    <property type="match status" value="1"/>
</dbReference>
<feature type="domain" description="Nudix hydrolase" evidence="15">
    <location>
        <begin position="45"/>
        <end position="189"/>
    </location>
</feature>
<comment type="caution">
    <text evidence="16">The sequence shown here is derived from an EMBL/GenBank/DDBJ whole genome shotgun (WGS) entry which is preliminary data.</text>
</comment>
<evidence type="ECO:0000256" key="4">
    <source>
        <dbReference type="ARBA" id="ARBA00013297"/>
    </source>
</evidence>
<keyword evidence="7 13" id="KW-0460">Magnesium</keyword>
<dbReference type="NCBIfam" id="TIGR00052">
    <property type="entry name" value="nudix-type nucleoside diphosphatase, YffH/AdpP family"/>
    <property type="match status" value="1"/>
</dbReference>
<dbReference type="GO" id="GO:0006753">
    <property type="term" value="P:nucleoside phosphate metabolic process"/>
    <property type="evidence" value="ECO:0007669"/>
    <property type="project" value="TreeGrafter"/>
</dbReference>
<dbReference type="AlphaFoldDB" id="A0A512H5D4"/>
<evidence type="ECO:0000256" key="8">
    <source>
        <dbReference type="ARBA" id="ARBA00025164"/>
    </source>
</evidence>
<dbReference type="EMBL" id="BJZO01000013">
    <property type="protein sequence ID" value="GEO80643.1"/>
    <property type="molecule type" value="Genomic_DNA"/>
</dbReference>
<feature type="binding site" evidence="13">
    <location>
        <position position="86"/>
    </location>
    <ligand>
        <name>Mg(2+)</name>
        <dbReference type="ChEBI" id="CHEBI:18420"/>
        <label>1</label>
    </ligand>
</feature>
<dbReference type="InterPro" id="IPR004385">
    <property type="entry name" value="NDP_pyrophosphatase"/>
</dbReference>
<feature type="binding site" evidence="13">
    <location>
        <position position="106"/>
    </location>
    <ligand>
        <name>Mg(2+)</name>
        <dbReference type="ChEBI" id="CHEBI:18420"/>
        <label>1</label>
    </ligand>
</feature>
<gene>
    <name evidence="16" type="ORF">ROR02_07740</name>
</gene>
<dbReference type="InterPro" id="IPR015797">
    <property type="entry name" value="NUDIX_hydrolase-like_dom_sf"/>
</dbReference>
<evidence type="ECO:0000313" key="17">
    <source>
        <dbReference type="Proteomes" id="UP000321567"/>
    </source>
</evidence>
<evidence type="ECO:0000256" key="1">
    <source>
        <dbReference type="ARBA" id="ARBA00001946"/>
    </source>
</evidence>
<dbReference type="PANTHER" id="PTHR11839:SF5">
    <property type="entry name" value="ADP-RIBOSE PYROPHOSPHATASE"/>
    <property type="match status" value="1"/>
</dbReference>
<evidence type="ECO:0000256" key="10">
    <source>
        <dbReference type="ARBA" id="ARBA00030308"/>
    </source>
</evidence>
<dbReference type="SUPFAM" id="SSF55811">
    <property type="entry name" value="Nudix"/>
    <property type="match status" value="1"/>
</dbReference>
<dbReference type="GO" id="GO:0019144">
    <property type="term" value="F:ADP-sugar diphosphatase activity"/>
    <property type="evidence" value="ECO:0007669"/>
    <property type="project" value="TreeGrafter"/>
</dbReference>
<dbReference type="CDD" id="cd24155">
    <property type="entry name" value="NUDIX_ADPRase"/>
    <property type="match status" value="1"/>
</dbReference>
<accession>A0A512H5D4</accession>
<evidence type="ECO:0000256" key="5">
    <source>
        <dbReference type="ARBA" id="ARBA00022723"/>
    </source>
</evidence>
<evidence type="ECO:0000256" key="9">
    <source>
        <dbReference type="ARBA" id="ARBA00030162"/>
    </source>
</evidence>
<dbReference type="GO" id="GO:0046872">
    <property type="term" value="F:metal ion binding"/>
    <property type="evidence" value="ECO:0007669"/>
    <property type="project" value="UniProtKB-KW"/>
</dbReference>